<evidence type="ECO:0000259" key="2">
    <source>
        <dbReference type="Pfam" id="PF09557"/>
    </source>
</evidence>
<sequence>MTQTVTAMYDNRAEAEAAQAKLVAAGIPQASIKLLAGTQTAQTAQTGTTTGYDHTRDEGGFWASLKDAFMPEEDRYTYSEGLSRGGTLLTVSVEDTHVDTAMDILEEHGSVDLDEREAAWRKEGWSGYGAASAAGTSTGTTGNPSMLGAAEAAGGIPAATSGTSVTGARAGAADLRTGGAAGSTATAGTAAGTEYIPVVEERLNVGKRVAEHGRVRVRSYAVETPVEEQVSLREENVQVERRAVDRPVTAADEALFADKTIEATEHREEAVVSKDARVVEEIGIRKEAGQRTETVSDTVRRTEVEVEDERGNVSRTGTTGTEARKPV</sequence>
<dbReference type="Pfam" id="PF09557">
    <property type="entry name" value="DUF2382"/>
    <property type="match status" value="1"/>
</dbReference>
<dbReference type="InterPro" id="IPR019060">
    <property type="entry name" value="DUF2382"/>
</dbReference>
<dbReference type="InterPro" id="IPR052967">
    <property type="entry name" value="Stress_Response_Assoc"/>
</dbReference>
<reference evidence="3 4" key="1">
    <citation type="submission" date="2019-09" db="EMBL/GenBank/DDBJ databases">
        <title>YIM 48816 draft genome.</title>
        <authorList>
            <person name="Jiang L."/>
        </authorList>
    </citation>
    <scope>NUCLEOTIDE SEQUENCE [LARGE SCALE GENOMIC DNA]</scope>
    <source>
        <strain evidence="3 4">YIM 48816</strain>
    </source>
</reference>
<dbReference type="EMBL" id="VZZK01000004">
    <property type="protein sequence ID" value="KAB1080570.1"/>
    <property type="molecule type" value="Genomic_DNA"/>
</dbReference>
<dbReference type="AlphaFoldDB" id="A0A6L3T1Q9"/>
<dbReference type="PANTHER" id="PTHR38463:SF1">
    <property type="entry name" value="STRESS RESPONSE PROTEIN YSNF"/>
    <property type="match status" value="1"/>
</dbReference>
<dbReference type="PANTHER" id="PTHR38463">
    <property type="entry name" value="STRESS RESPONSE PROTEIN YSNF"/>
    <property type="match status" value="1"/>
</dbReference>
<feature type="domain" description="DUF2382" evidence="2">
    <location>
        <begin position="196"/>
        <end position="306"/>
    </location>
</feature>
<evidence type="ECO:0000256" key="1">
    <source>
        <dbReference type="SAM" id="MobiDB-lite"/>
    </source>
</evidence>
<dbReference type="Proteomes" id="UP000474159">
    <property type="component" value="Unassembled WGS sequence"/>
</dbReference>
<evidence type="ECO:0000313" key="4">
    <source>
        <dbReference type="Proteomes" id="UP000474159"/>
    </source>
</evidence>
<dbReference type="OrthoDB" id="7204249at2"/>
<gene>
    <name evidence="3" type="ORF">F6X53_05100</name>
</gene>
<comment type="caution">
    <text evidence="3">The sequence shown here is derived from an EMBL/GenBank/DDBJ whole genome shotgun (WGS) entry which is preliminary data.</text>
</comment>
<keyword evidence="4" id="KW-1185">Reference proteome</keyword>
<accession>A0A6L3T1Q9</accession>
<evidence type="ECO:0000313" key="3">
    <source>
        <dbReference type="EMBL" id="KAB1080570.1"/>
    </source>
</evidence>
<feature type="compositionally biased region" description="Basic and acidic residues" evidence="1">
    <location>
        <begin position="298"/>
        <end position="312"/>
    </location>
</feature>
<dbReference type="RefSeq" id="WP_150997859.1">
    <property type="nucleotide sequence ID" value="NZ_BPQY01000249.1"/>
</dbReference>
<organism evidence="3 4">
    <name type="scientific">Methylobacterium soli</name>
    <dbReference type="NCBI Taxonomy" id="553447"/>
    <lineage>
        <taxon>Bacteria</taxon>
        <taxon>Pseudomonadati</taxon>
        <taxon>Pseudomonadota</taxon>
        <taxon>Alphaproteobacteria</taxon>
        <taxon>Hyphomicrobiales</taxon>
        <taxon>Methylobacteriaceae</taxon>
        <taxon>Methylobacterium</taxon>
    </lineage>
</organism>
<feature type="region of interest" description="Disordered" evidence="1">
    <location>
        <begin position="287"/>
        <end position="327"/>
    </location>
</feature>
<name>A0A6L3T1Q9_9HYPH</name>
<proteinExistence type="predicted"/>
<protein>
    <submittedName>
        <fullName evidence="3">DUF2382 domain-containing protein</fullName>
    </submittedName>
</protein>